<sequence length="95" mass="10956">MVDVHDGRQEVLKRRTRDGEGDGQWIVLLHVTHPPAQIQLEEDMRLTDKVFPEPNSSSELSSRVFSLSPRVLRLLWLREMGGPPLRSSVDCWVYC</sequence>
<dbReference type="Proteomes" id="UP000314294">
    <property type="component" value="Unassembled WGS sequence"/>
</dbReference>
<gene>
    <name evidence="1" type="ORF">EYF80_031276</name>
</gene>
<protein>
    <submittedName>
        <fullName evidence="1">Uncharacterized protein</fullName>
    </submittedName>
</protein>
<organism evidence="1 2">
    <name type="scientific">Liparis tanakae</name>
    <name type="common">Tanaka's snailfish</name>
    <dbReference type="NCBI Taxonomy" id="230148"/>
    <lineage>
        <taxon>Eukaryota</taxon>
        <taxon>Metazoa</taxon>
        <taxon>Chordata</taxon>
        <taxon>Craniata</taxon>
        <taxon>Vertebrata</taxon>
        <taxon>Euteleostomi</taxon>
        <taxon>Actinopterygii</taxon>
        <taxon>Neopterygii</taxon>
        <taxon>Teleostei</taxon>
        <taxon>Neoteleostei</taxon>
        <taxon>Acanthomorphata</taxon>
        <taxon>Eupercaria</taxon>
        <taxon>Perciformes</taxon>
        <taxon>Cottioidei</taxon>
        <taxon>Cottales</taxon>
        <taxon>Liparidae</taxon>
        <taxon>Liparis</taxon>
    </lineage>
</organism>
<keyword evidence="2" id="KW-1185">Reference proteome</keyword>
<dbReference type="EMBL" id="SRLO01000377">
    <property type="protein sequence ID" value="TNN58473.1"/>
    <property type="molecule type" value="Genomic_DNA"/>
</dbReference>
<reference evidence="1 2" key="1">
    <citation type="submission" date="2019-03" db="EMBL/GenBank/DDBJ databases">
        <title>First draft genome of Liparis tanakae, snailfish: a comprehensive survey of snailfish specific genes.</title>
        <authorList>
            <person name="Kim W."/>
            <person name="Song I."/>
            <person name="Jeong J.-H."/>
            <person name="Kim D."/>
            <person name="Kim S."/>
            <person name="Ryu S."/>
            <person name="Song J.Y."/>
            <person name="Lee S.K."/>
        </authorList>
    </citation>
    <scope>NUCLEOTIDE SEQUENCE [LARGE SCALE GENOMIC DNA]</scope>
    <source>
        <tissue evidence="1">Muscle</tissue>
    </source>
</reference>
<dbReference type="AlphaFoldDB" id="A0A4Z2H0A9"/>
<accession>A0A4Z2H0A9</accession>
<comment type="caution">
    <text evidence="1">The sequence shown here is derived from an EMBL/GenBank/DDBJ whole genome shotgun (WGS) entry which is preliminary data.</text>
</comment>
<proteinExistence type="predicted"/>
<evidence type="ECO:0000313" key="2">
    <source>
        <dbReference type="Proteomes" id="UP000314294"/>
    </source>
</evidence>
<evidence type="ECO:0000313" key="1">
    <source>
        <dbReference type="EMBL" id="TNN58473.1"/>
    </source>
</evidence>
<name>A0A4Z2H0A9_9TELE</name>